<evidence type="ECO:0000256" key="4">
    <source>
        <dbReference type="ARBA" id="ARBA00022729"/>
    </source>
</evidence>
<dbReference type="SUPFAM" id="SSF53850">
    <property type="entry name" value="Periplasmic binding protein-like II"/>
    <property type="match status" value="1"/>
</dbReference>
<dbReference type="InterPro" id="IPR005950">
    <property type="entry name" value="ModA"/>
</dbReference>
<gene>
    <name evidence="7" type="primary">modA</name>
    <name evidence="7" type="ORF">DAH66_07405</name>
</gene>
<dbReference type="PANTHER" id="PTHR30632">
    <property type="entry name" value="MOLYBDATE-BINDING PERIPLASMIC PROTEIN"/>
    <property type="match status" value="1"/>
</dbReference>
<evidence type="ECO:0000256" key="5">
    <source>
        <dbReference type="ARBA" id="ARBA00062515"/>
    </source>
</evidence>
<dbReference type="Proteomes" id="UP000287746">
    <property type="component" value="Unassembled WGS sequence"/>
</dbReference>
<evidence type="ECO:0000256" key="1">
    <source>
        <dbReference type="ARBA" id="ARBA00009175"/>
    </source>
</evidence>
<dbReference type="GO" id="GO:0046872">
    <property type="term" value="F:metal ion binding"/>
    <property type="evidence" value="ECO:0007669"/>
    <property type="project" value="UniProtKB-KW"/>
</dbReference>
<comment type="caution">
    <text evidence="7">The sequence shown here is derived from an EMBL/GenBank/DDBJ whole genome shotgun (WGS) entry which is preliminary data.</text>
</comment>
<protein>
    <submittedName>
        <fullName evidence="7">Molybdate ABC transporter substrate-binding protein</fullName>
    </submittedName>
</protein>
<sequence>MRIARRWLIGLALGLGLAAIPAAAQGRGGPLVLAAASLQESMTAAADAWAHKGHPRPVISFAASSVLARQVTAGARADLFVSADLEWMDFLDQRAMLAPATRAPFLGNRLVLVARANTLAERRPLAAMLRGRIVVADPASVPAGRYAEEALRKLKLWDKAAPQLVRAENVRAALALVERGAAPYGIVYATDARASARVRVAGVFPQSSHPPIVYPLARLKTSTHPEAEGFRRFLLSGEGRAIFFRFGFSRR</sequence>
<feature type="binding site" evidence="6">
    <location>
        <position position="188"/>
    </location>
    <ligand>
        <name>molybdate</name>
        <dbReference type="ChEBI" id="CHEBI:36264"/>
    </ligand>
</feature>
<dbReference type="NCBIfam" id="TIGR01256">
    <property type="entry name" value="modA"/>
    <property type="match status" value="1"/>
</dbReference>
<keyword evidence="2 6" id="KW-0500">Molybdenum</keyword>
<organism evidence="7 8">
    <name type="scientific">Sphingomonas koreensis</name>
    <dbReference type="NCBI Taxonomy" id="93064"/>
    <lineage>
        <taxon>Bacteria</taxon>
        <taxon>Pseudomonadati</taxon>
        <taxon>Pseudomonadota</taxon>
        <taxon>Alphaproteobacteria</taxon>
        <taxon>Sphingomonadales</taxon>
        <taxon>Sphingomonadaceae</taxon>
        <taxon>Sphingomonas</taxon>
    </lineage>
</organism>
<dbReference type="GO" id="GO:0030973">
    <property type="term" value="F:molybdate ion binding"/>
    <property type="evidence" value="ECO:0007669"/>
    <property type="project" value="TreeGrafter"/>
</dbReference>
<keyword evidence="4" id="KW-0732">Signal</keyword>
<dbReference type="EMBL" id="QQYZ01000005">
    <property type="protein sequence ID" value="RSY87453.1"/>
    <property type="molecule type" value="Genomic_DNA"/>
</dbReference>
<reference evidence="7 8" key="1">
    <citation type="submission" date="2018-07" db="EMBL/GenBank/DDBJ databases">
        <title>Genomic and Epidemiologic Investigation of an Indolent Hospital Outbreak.</title>
        <authorList>
            <person name="Johnson R.C."/>
            <person name="Deming C."/>
            <person name="Conlan S."/>
            <person name="Zellmer C.J."/>
            <person name="Michelin A.V."/>
            <person name="Lee-Lin S."/>
            <person name="Thomas P.J."/>
            <person name="Park M."/>
            <person name="Weingarten R.A."/>
            <person name="Less J."/>
            <person name="Dekker J.P."/>
            <person name="Frank K.M."/>
            <person name="Musser K.A."/>
            <person name="Mcquiston J.R."/>
            <person name="Henderson D.K."/>
            <person name="Lau A.F."/>
            <person name="Palmore T.N."/>
            <person name="Segre J.A."/>
        </authorList>
    </citation>
    <scope>NUCLEOTIDE SEQUENCE [LARGE SCALE GENOMIC DNA]</scope>
    <source>
        <strain evidence="7 8">SK-CDC1_0717</strain>
    </source>
</reference>
<feature type="binding site" evidence="6">
    <location>
        <position position="37"/>
    </location>
    <ligand>
        <name>molybdate</name>
        <dbReference type="ChEBI" id="CHEBI:36264"/>
    </ligand>
</feature>
<dbReference type="GO" id="GO:1901359">
    <property type="term" value="F:tungstate binding"/>
    <property type="evidence" value="ECO:0007669"/>
    <property type="project" value="UniProtKB-ARBA"/>
</dbReference>
<dbReference type="GO" id="GO:0030288">
    <property type="term" value="C:outer membrane-bounded periplasmic space"/>
    <property type="evidence" value="ECO:0007669"/>
    <property type="project" value="TreeGrafter"/>
</dbReference>
<feature type="binding site" evidence="6">
    <location>
        <position position="170"/>
    </location>
    <ligand>
        <name>molybdate</name>
        <dbReference type="ChEBI" id="CHEBI:36264"/>
    </ligand>
</feature>
<dbReference type="PANTHER" id="PTHR30632:SF17">
    <property type="entry name" value="MOLYBDATE-BINDING PROTEIN MODA"/>
    <property type="match status" value="1"/>
</dbReference>
<evidence type="ECO:0000256" key="2">
    <source>
        <dbReference type="ARBA" id="ARBA00022505"/>
    </source>
</evidence>
<name>A0A430G5H5_9SPHN</name>
<dbReference type="RefSeq" id="WP_126004073.1">
    <property type="nucleotide sequence ID" value="NZ_QQYZ01000005.1"/>
</dbReference>
<accession>A0A430G5H5</accession>
<dbReference type="InterPro" id="IPR050682">
    <property type="entry name" value="ModA/WtpA"/>
</dbReference>
<dbReference type="GO" id="GO:0015689">
    <property type="term" value="P:molybdate ion transport"/>
    <property type="evidence" value="ECO:0007669"/>
    <property type="project" value="InterPro"/>
</dbReference>
<evidence type="ECO:0000313" key="8">
    <source>
        <dbReference type="Proteomes" id="UP000287746"/>
    </source>
</evidence>
<keyword evidence="3 6" id="KW-0479">Metal-binding</keyword>
<dbReference type="PIRSF" id="PIRSF004846">
    <property type="entry name" value="ModA"/>
    <property type="match status" value="1"/>
</dbReference>
<evidence type="ECO:0000256" key="6">
    <source>
        <dbReference type="PIRSR" id="PIRSR004846-1"/>
    </source>
</evidence>
<feature type="binding site" evidence="6">
    <location>
        <position position="143"/>
    </location>
    <ligand>
        <name>molybdate</name>
        <dbReference type="ChEBI" id="CHEBI:36264"/>
    </ligand>
</feature>
<dbReference type="Gene3D" id="3.40.190.10">
    <property type="entry name" value="Periplasmic binding protein-like II"/>
    <property type="match status" value="2"/>
</dbReference>
<feature type="binding site" evidence="6">
    <location>
        <position position="64"/>
    </location>
    <ligand>
        <name>molybdate</name>
        <dbReference type="ChEBI" id="CHEBI:36264"/>
    </ligand>
</feature>
<comment type="subunit">
    <text evidence="5">The complex is composed of two ATP-binding proteins (ModC), two transmembrane proteins (ModB) and a solute-binding protein (ModA).</text>
</comment>
<dbReference type="FunFam" id="3.40.190.10:FF:000035">
    <property type="entry name" value="Molybdate ABC transporter substrate-binding protein"/>
    <property type="match status" value="1"/>
</dbReference>
<comment type="similarity">
    <text evidence="1">Belongs to the bacterial solute-binding protein ModA family.</text>
</comment>
<proteinExistence type="inferred from homology"/>
<dbReference type="AlphaFoldDB" id="A0A430G5H5"/>
<dbReference type="Pfam" id="PF13531">
    <property type="entry name" value="SBP_bac_11"/>
    <property type="match status" value="1"/>
</dbReference>
<evidence type="ECO:0000313" key="7">
    <source>
        <dbReference type="EMBL" id="RSY87453.1"/>
    </source>
</evidence>
<evidence type="ECO:0000256" key="3">
    <source>
        <dbReference type="ARBA" id="ARBA00022723"/>
    </source>
</evidence>